<dbReference type="NCBIfam" id="TIGR00087">
    <property type="entry name" value="surE"/>
    <property type="match status" value="1"/>
</dbReference>
<dbReference type="PANTHER" id="PTHR47551">
    <property type="entry name" value="TUBULIN--TYROSINE LIGASE PBY1-RELATED"/>
    <property type="match status" value="1"/>
</dbReference>
<reference evidence="3 4" key="1">
    <citation type="submission" date="2019-09" db="EMBL/GenBank/DDBJ databases">
        <authorList>
            <person name="Brejova B."/>
        </authorList>
    </citation>
    <scope>NUCLEOTIDE SEQUENCE [LARGE SCALE GENOMIC DNA]</scope>
</reference>
<proteinExistence type="predicted"/>
<name>A0A5E8B6H8_9ASCO</name>
<dbReference type="InterPro" id="IPR027746">
    <property type="entry name" value="TTL"/>
</dbReference>
<sequence>MHVLITNDDGPPSEEASPYVLSLYRALKKYTDWEVSVAIPNTQRSWIGKAHMIGQDVTASYIYPNDPTSSDEGYYDYQGPYDVPQQDKAHKDEWVLLDATPASCANIGIHHMFNHKSPVDLVISGPNFGRNSTALYIMSSGTVGAAMEAALCGVRAIGISYAYETKTHDHNLIDTASRLAVELVEHLYTNWDTKDGVQLYSVNIPLVEGLGDSTRVLYAHILQNQWGPVFEPWEDFERRRDADPKAVAEEEELHIGVPVPSLIEDGDSNQLTHQTNGTANRNKARRQFRWKPDYQAVRDSVKGSKEGNDGWAVDQGHISVTPLRACFHVVDIAGDIKLQHKK</sequence>
<dbReference type="PANTHER" id="PTHR47551:SF1">
    <property type="entry name" value="TUBULIN--TYROSINE LIGASE PBY1-RELATED"/>
    <property type="match status" value="1"/>
</dbReference>
<evidence type="ECO:0000313" key="4">
    <source>
        <dbReference type="Proteomes" id="UP000398389"/>
    </source>
</evidence>
<evidence type="ECO:0000313" key="3">
    <source>
        <dbReference type="EMBL" id="VVT47179.1"/>
    </source>
</evidence>
<dbReference type="InterPro" id="IPR036523">
    <property type="entry name" value="SurE-like_sf"/>
</dbReference>
<dbReference type="EMBL" id="CABVLU010000001">
    <property type="protein sequence ID" value="VVT47179.1"/>
    <property type="molecule type" value="Genomic_DNA"/>
</dbReference>
<evidence type="ECO:0000259" key="2">
    <source>
        <dbReference type="Pfam" id="PF01975"/>
    </source>
</evidence>
<accession>A0A5E8B6H8</accession>
<dbReference type="Pfam" id="PF01975">
    <property type="entry name" value="SurE"/>
    <property type="match status" value="1"/>
</dbReference>
<dbReference type="GO" id="GO:0016787">
    <property type="term" value="F:hydrolase activity"/>
    <property type="evidence" value="ECO:0007669"/>
    <property type="project" value="InterPro"/>
</dbReference>
<evidence type="ECO:0000256" key="1">
    <source>
        <dbReference type="SAM" id="MobiDB-lite"/>
    </source>
</evidence>
<dbReference type="OrthoDB" id="202825at2759"/>
<gene>
    <name evidence="3" type="ORF">SAPINGB_P001582</name>
</gene>
<feature type="region of interest" description="Disordered" evidence="1">
    <location>
        <begin position="264"/>
        <end position="284"/>
    </location>
</feature>
<dbReference type="RefSeq" id="XP_031852194.1">
    <property type="nucleotide sequence ID" value="XM_031996303.1"/>
</dbReference>
<feature type="domain" description="Survival protein SurE-like phosphatase/nucleotidase" evidence="2">
    <location>
        <begin position="3"/>
        <end position="224"/>
    </location>
</feature>
<dbReference type="GO" id="GO:0000932">
    <property type="term" value="C:P-body"/>
    <property type="evidence" value="ECO:0007669"/>
    <property type="project" value="TreeGrafter"/>
</dbReference>
<keyword evidence="4" id="KW-1185">Reference proteome</keyword>
<protein>
    <recommendedName>
        <fullName evidence="2">Survival protein SurE-like phosphatase/nucleotidase domain-containing protein</fullName>
    </recommendedName>
</protein>
<dbReference type="Proteomes" id="UP000398389">
    <property type="component" value="Unassembled WGS sequence"/>
</dbReference>
<dbReference type="InterPro" id="IPR002828">
    <property type="entry name" value="SurE-like_Pase/nucleotidase"/>
</dbReference>
<dbReference type="SUPFAM" id="SSF64167">
    <property type="entry name" value="SurE-like"/>
    <property type="match status" value="1"/>
</dbReference>
<feature type="compositionally biased region" description="Polar residues" evidence="1">
    <location>
        <begin position="268"/>
        <end position="281"/>
    </location>
</feature>
<dbReference type="Gene3D" id="3.40.1210.10">
    <property type="entry name" value="Survival protein SurE-like phosphatase/nucleotidase"/>
    <property type="match status" value="1"/>
</dbReference>
<organism evidence="3 4">
    <name type="scientific">Magnusiomyces paraingens</name>
    <dbReference type="NCBI Taxonomy" id="2606893"/>
    <lineage>
        <taxon>Eukaryota</taxon>
        <taxon>Fungi</taxon>
        <taxon>Dikarya</taxon>
        <taxon>Ascomycota</taxon>
        <taxon>Saccharomycotina</taxon>
        <taxon>Dipodascomycetes</taxon>
        <taxon>Dipodascales</taxon>
        <taxon>Dipodascaceae</taxon>
        <taxon>Magnusiomyces</taxon>
    </lineage>
</organism>
<dbReference type="AlphaFoldDB" id="A0A5E8B6H8"/>
<dbReference type="GeneID" id="43580403"/>